<feature type="coiled-coil region" evidence="1">
    <location>
        <begin position="171"/>
        <end position="233"/>
    </location>
</feature>
<dbReference type="InterPro" id="IPR043136">
    <property type="entry name" value="B30.2/SPRY_sf"/>
</dbReference>
<evidence type="ECO:0000313" key="3">
    <source>
        <dbReference type="Proteomes" id="UP000324800"/>
    </source>
</evidence>
<protein>
    <recommendedName>
        <fullName evidence="4">B30.2/SPRY domain-containing protein</fullName>
    </recommendedName>
</protein>
<evidence type="ECO:0000256" key="1">
    <source>
        <dbReference type="SAM" id="Coils"/>
    </source>
</evidence>
<sequence>MSKKSIRSSIPTRSSRVGAANIPQLVLSIRSTDKNSTSEKQSKAGSKSLCDLIDGNQLIGESLMKTGFAQIALHSIRTALQERNQSSSSSTTIIFGIPNFVIIGILDVLFKLATTSEQLQTLSILIHPLESLKEIEQIEIQNKSNQILEQLQQKGIESQSSITSGQKDQLLKQEREWNAMLNDEVKRLNEERNRERNENKEMNDEFIRGREEIEYKNKEIIQLKEEIEKLKGKVKIEACPSEGFSISIINKEPSEIDLIDLDGIMKQIYKKKQNQNTVSLTQVLGTGIWSMEAMFENIGLYAAIGIVQDSYDIPAHAHPWVDPYNKHMAVFTSEKYFGSIWCKGKEINGNKQFKDNQIVRLEMNCEKGTLTLFLDNIQQPLFISGIRERLRFIIYLYKSGASCTIRSLKKLSSPTIEHIENQKAIEW</sequence>
<dbReference type="Proteomes" id="UP000324800">
    <property type="component" value="Unassembled WGS sequence"/>
</dbReference>
<comment type="caution">
    <text evidence="2">The sequence shown here is derived from an EMBL/GenBank/DDBJ whole genome shotgun (WGS) entry which is preliminary data.</text>
</comment>
<accession>A0A5J4WTU3</accession>
<dbReference type="EMBL" id="SNRW01001054">
    <property type="protein sequence ID" value="KAA6398002.1"/>
    <property type="molecule type" value="Genomic_DNA"/>
</dbReference>
<evidence type="ECO:0008006" key="4">
    <source>
        <dbReference type="Google" id="ProtNLM"/>
    </source>
</evidence>
<gene>
    <name evidence="2" type="ORF">EZS28_006469</name>
</gene>
<keyword evidence="1" id="KW-0175">Coiled coil</keyword>
<dbReference type="Gene3D" id="2.60.120.920">
    <property type="match status" value="1"/>
</dbReference>
<dbReference type="AlphaFoldDB" id="A0A5J4WTU3"/>
<organism evidence="2 3">
    <name type="scientific">Streblomastix strix</name>
    <dbReference type="NCBI Taxonomy" id="222440"/>
    <lineage>
        <taxon>Eukaryota</taxon>
        <taxon>Metamonada</taxon>
        <taxon>Preaxostyla</taxon>
        <taxon>Oxymonadida</taxon>
        <taxon>Streblomastigidae</taxon>
        <taxon>Streblomastix</taxon>
    </lineage>
</organism>
<reference evidence="2 3" key="1">
    <citation type="submission" date="2019-03" db="EMBL/GenBank/DDBJ databases">
        <title>Single cell metagenomics reveals metabolic interactions within the superorganism composed of flagellate Streblomastix strix and complex community of Bacteroidetes bacteria on its surface.</title>
        <authorList>
            <person name="Treitli S.C."/>
            <person name="Kolisko M."/>
            <person name="Husnik F."/>
            <person name="Keeling P."/>
            <person name="Hampl V."/>
        </authorList>
    </citation>
    <scope>NUCLEOTIDE SEQUENCE [LARGE SCALE GENOMIC DNA]</scope>
    <source>
        <strain evidence="2">ST1C</strain>
    </source>
</reference>
<name>A0A5J4WTU3_9EUKA</name>
<proteinExistence type="predicted"/>
<evidence type="ECO:0000313" key="2">
    <source>
        <dbReference type="EMBL" id="KAA6398002.1"/>
    </source>
</evidence>